<evidence type="ECO:0000256" key="4">
    <source>
        <dbReference type="RuleBase" id="RU003690"/>
    </source>
</evidence>
<dbReference type="EMBL" id="CAACVG010008914">
    <property type="protein sequence ID" value="VEN51478.1"/>
    <property type="molecule type" value="Genomic_DNA"/>
</dbReference>
<dbReference type="GO" id="GO:0005975">
    <property type="term" value="P:carbohydrate metabolic process"/>
    <property type="evidence" value="ECO:0007669"/>
    <property type="project" value="InterPro"/>
</dbReference>
<evidence type="ECO:0000313" key="6">
    <source>
        <dbReference type="EMBL" id="VEN51478.1"/>
    </source>
</evidence>
<name>A0A653CUC0_CALMS</name>
<evidence type="ECO:0000256" key="5">
    <source>
        <dbReference type="SAM" id="SignalP"/>
    </source>
</evidence>
<keyword evidence="3" id="KW-0326">Glycosidase</keyword>
<accession>A0A653CUC0</accession>
<protein>
    <submittedName>
        <fullName evidence="6">Uncharacterized protein</fullName>
    </submittedName>
</protein>
<dbReference type="Pfam" id="PF00232">
    <property type="entry name" value="Glyco_hydro_1"/>
    <property type="match status" value="1"/>
</dbReference>
<proteinExistence type="inferred from homology"/>
<sequence>MGFGSILLVTLGCVYCLVTCCSSAEVNKHFFPPGFKIGVANAAAQIEGAWNEDGKGETIWDRFAMSRPERIYDHSSPQVAADSYHKWREDLGQESIRTVTRQTSLTREVSPITKTCCDHLER</sequence>
<evidence type="ECO:0000256" key="3">
    <source>
        <dbReference type="ARBA" id="ARBA00023295"/>
    </source>
</evidence>
<comment type="similarity">
    <text evidence="1 4">Belongs to the glycosyl hydrolase 1 family.</text>
</comment>
<dbReference type="Gene3D" id="3.20.20.80">
    <property type="entry name" value="Glycosidases"/>
    <property type="match status" value="1"/>
</dbReference>
<evidence type="ECO:0000256" key="1">
    <source>
        <dbReference type="ARBA" id="ARBA00010838"/>
    </source>
</evidence>
<gene>
    <name evidence="6" type="ORF">CALMAC_LOCUS11918</name>
</gene>
<dbReference type="InterPro" id="IPR017853">
    <property type="entry name" value="GH"/>
</dbReference>
<keyword evidence="2" id="KW-0378">Hydrolase</keyword>
<keyword evidence="5" id="KW-0732">Signal</keyword>
<dbReference type="AlphaFoldDB" id="A0A653CUC0"/>
<keyword evidence="7" id="KW-1185">Reference proteome</keyword>
<feature type="chain" id="PRO_5024801447" evidence="5">
    <location>
        <begin position="24"/>
        <end position="122"/>
    </location>
</feature>
<dbReference type="OrthoDB" id="65569at2759"/>
<reference evidence="6 7" key="1">
    <citation type="submission" date="2019-01" db="EMBL/GenBank/DDBJ databases">
        <authorList>
            <person name="Sayadi A."/>
        </authorList>
    </citation>
    <scope>NUCLEOTIDE SEQUENCE [LARGE SCALE GENOMIC DNA]</scope>
</reference>
<dbReference type="GO" id="GO:0008422">
    <property type="term" value="F:beta-glucosidase activity"/>
    <property type="evidence" value="ECO:0007669"/>
    <property type="project" value="TreeGrafter"/>
</dbReference>
<evidence type="ECO:0000256" key="2">
    <source>
        <dbReference type="ARBA" id="ARBA00022801"/>
    </source>
</evidence>
<dbReference type="PANTHER" id="PTHR10353">
    <property type="entry name" value="GLYCOSYL HYDROLASE"/>
    <property type="match status" value="1"/>
</dbReference>
<evidence type="ECO:0000313" key="7">
    <source>
        <dbReference type="Proteomes" id="UP000410492"/>
    </source>
</evidence>
<feature type="signal peptide" evidence="5">
    <location>
        <begin position="1"/>
        <end position="23"/>
    </location>
</feature>
<dbReference type="InterPro" id="IPR001360">
    <property type="entry name" value="Glyco_hydro_1"/>
</dbReference>
<organism evidence="6 7">
    <name type="scientific">Callosobruchus maculatus</name>
    <name type="common">Southern cowpea weevil</name>
    <name type="synonym">Pulse bruchid</name>
    <dbReference type="NCBI Taxonomy" id="64391"/>
    <lineage>
        <taxon>Eukaryota</taxon>
        <taxon>Metazoa</taxon>
        <taxon>Ecdysozoa</taxon>
        <taxon>Arthropoda</taxon>
        <taxon>Hexapoda</taxon>
        <taxon>Insecta</taxon>
        <taxon>Pterygota</taxon>
        <taxon>Neoptera</taxon>
        <taxon>Endopterygota</taxon>
        <taxon>Coleoptera</taxon>
        <taxon>Polyphaga</taxon>
        <taxon>Cucujiformia</taxon>
        <taxon>Chrysomeloidea</taxon>
        <taxon>Chrysomelidae</taxon>
        <taxon>Bruchinae</taxon>
        <taxon>Bruchini</taxon>
        <taxon>Callosobruchus</taxon>
    </lineage>
</organism>
<dbReference type="SUPFAM" id="SSF51445">
    <property type="entry name" value="(Trans)glycosidases"/>
    <property type="match status" value="1"/>
</dbReference>
<dbReference type="PANTHER" id="PTHR10353:SF36">
    <property type="entry name" value="LP05116P"/>
    <property type="match status" value="1"/>
</dbReference>
<dbReference type="Proteomes" id="UP000410492">
    <property type="component" value="Unassembled WGS sequence"/>
</dbReference>